<comment type="similarity">
    <text evidence="2 6">Belongs to the YIP1 family.</text>
</comment>
<evidence type="ECO:0000256" key="5">
    <source>
        <dbReference type="ARBA" id="ARBA00023136"/>
    </source>
</evidence>
<feature type="compositionally biased region" description="Low complexity" evidence="7">
    <location>
        <begin position="85"/>
        <end position="99"/>
    </location>
</feature>
<keyword evidence="3 6" id="KW-0812">Transmembrane</keyword>
<feature type="domain" description="Yip1" evidence="8">
    <location>
        <begin position="149"/>
        <end position="250"/>
    </location>
</feature>
<dbReference type="GO" id="GO:0005802">
    <property type="term" value="C:trans-Golgi network"/>
    <property type="evidence" value="ECO:0007669"/>
    <property type="project" value="TreeGrafter"/>
</dbReference>
<feature type="transmembrane region" description="Helical" evidence="6">
    <location>
        <begin position="175"/>
        <end position="199"/>
    </location>
</feature>
<evidence type="ECO:0000259" key="8">
    <source>
        <dbReference type="Pfam" id="PF04893"/>
    </source>
</evidence>
<evidence type="ECO:0000256" key="2">
    <source>
        <dbReference type="ARBA" id="ARBA00010596"/>
    </source>
</evidence>
<dbReference type="GO" id="GO:0006888">
    <property type="term" value="P:endoplasmic reticulum to Golgi vesicle-mediated transport"/>
    <property type="evidence" value="ECO:0007669"/>
    <property type="project" value="InterPro"/>
</dbReference>
<feature type="transmembrane region" description="Helical" evidence="6">
    <location>
        <begin position="234"/>
        <end position="253"/>
    </location>
</feature>
<name>A0AAD9MLP7_PROWI</name>
<evidence type="ECO:0000256" key="1">
    <source>
        <dbReference type="ARBA" id="ARBA00004141"/>
    </source>
</evidence>
<dbReference type="EMBL" id="JASFZW010000002">
    <property type="protein sequence ID" value="KAK2080040.1"/>
    <property type="molecule type" value="Genomic_DNA"/>
</dbReference>
<dbReference type="Proteomes" id="UP001255856">
    <property type="component" value="Unassembled WGS sequence"/>
</dbReference>
<keyword evidence="4 6" id="KW-1133">Transmembrane helix</keyword>
<reference evidence="9" key="1">
    <citation type="submission" date="2021-01" db="EMBL/GenBank/DDBJ databases">
        <authorList>
            <person name="Eckstrom K.M.E."/>
        </authorList>
    </citation>
    <scope>NUCLEOTIDE SEQUENCE</scope>
    <source>
        <strain evidence="9">UVCC 0001</strain>
    </source>
</reference>
<keyword evidence="5 6" id="KW-0472">Membrane</keyword>
<dbReference type="InterPro" id="IPR036567">
    <property type="entry name" value="RHF-like"/>
</dbReference>
<proteinExistence type="inferred from homology"/>
<dbReference type="SUPFAM" id="SSF69754">
    <property type="entry name" value="Ribosome binding protein Y (YfiA homologue)"/>
    <property type="match status" value="1"/>
</dbReference>
<protein>
    <recommendedName>
        <fullName evidence="6">Protein YIP</fullName>
    </recommendedName>
</protein>
<comment type="caution">
    <text evidence="6">Lacks conserved residue(s) required for the propagation of feature annotation.</text>
</comment>
<dbReference type="Pfam" id="PF04893">
    <property type="entry name" value="Yip1"/>
    <property type="match status" value="1"/>
</dbReference>
<evidence type="ECO:0000256" key="6">
    <source>
        <dbReference type="RuleBase" id="RU361264"/>
    </source>
</evidence>
<evidence type="ECO:0000256" key="4">
    <source>
        <dbReference type="ARBA" id="ARBA00022989"/>
    </source>
</evidence>
<comment type="caution">
    <text evidence="9">The sequence shown here is derived from an EMBL/GenBank/DDBJ whole genome shotgun (WGS) entry which is preliminary data.</text>
</comment>
<organism evidence="9 10">
    <name type="scientific">Prototheca wickerhamii</name>
    <dbReference type="NCBI Taxonomy" id="3111"/>
    <lineage>
        <taxon>Eukaryota</taxon>
        <taxon>Viridiplantae</taxon>
        <taxon>Chlorophyta</taxon>
        <taxon>core chlorophytes</taxon>
        <taxon>Trebouxiophyceae</taxon>
        <taxon>Chlorellales</taxon>
        <taxon>Chlorellaceae</taxon>
        <taxon>Prototheca</taxon>
    </lineage>
</organism>
<evidence type="ECO:0000256" key="7">
    <source>
        <dbReference type="SAM" id="MobiDB-lite"/>
    </source>
</evidence>
<dbReference type="InterPro" id="IPR006977">
    <property type="entry name" value="Yip1_dom"/>
</dbReference>
<evidence type="ECO:0000313" key="9">
    <source>
        <dbReference type="EMBL" id="KAK2080040.1"/>
    </source>
</evidence>
<gene>
    <name evidence="9" type="ORF">QBZ16_002436</name>
</gene>
<dbReference type="PANTHER" id="PTHR21236">
    <property type="entry name" value="GOLGI MEMBRANE PROTEIN YIP1"/>
    <property type="match status" value="1"/>
</dbReference>
<feature type="transmembrane region" description="Helical" evidence="6">
    <location>
        <begin position="206"/>
        <end position="228"/>
    </location>
</feature>
<dbReference type="PANTHER" id="PTHR21236:SF1">
    <property type="entry name" value="PROTEIN YIPF6"/>
    <property type="match status" value="1"/>
</dbReference>
<feature type="transmembrane region" description="Helical" evidence="6">
    <location>
        <begin position="145"/>
        <end position="169"/>
    </location>
</feature>
<keyword evidence="10" id="KW-1185">Reference proteome</keyword>
<dbReference type="GO" id="GO:0000139">
    <property type="term" value="C:Golgi membrane"/>
    <property type="evidence" value="ECO:0007669"/>
    <property type="project" value="UniProtKB-SubCell"/>
</dbReference>
<comment type="subcellular location">
    <subcellularLocation>
        <location evidence="6">Golgi apparatus membrane</location>
        <topology evidence="6">Multi-pass membrane protein</topology>
    </subcellularLocation>
    <subcellularLocation>
        <location evidence="1">Membrane</location>
        <topology evidence="1">Multi-pass membrane protein</topology>
    </subcellularLocation>
</comment>
<sequence length="254" mass="27572">MYRILFFKLQEVPFPIRIQGRHAPLTPALEELASAKVARALEHYRGAVREAEVTLDVGGHVEQLFAAGPPLATASTSSHGVEYQGAPSSPGARAAGYGPTSNTLDEPISDTIKRDLKRIWKNLVMVVFPFKDRSQQSAALRNWDLWGPMLVFALVSVGAIVLTLNVVLLGGSIGFFQSLCLLGYCIFPLVISAFICLAVSLMLVRWIVVPLSVVWSAWASVPFIGGAVPVNRKALAVYPLVLLYTTLGWLALIS</sequence>
<dbReference type="AlphaFoldDB" id="A0AAD9MLP7"/>
<accession>A0AAD9MLP7</accession>
<evidence type="ECO:0000313" key="10">
    <source>
        <dbReference type="Proteomes" id="UP001255856"/>
    </source>
</evidence>
<dbReference type="InterPro" id="IPR045231">
    <property type="entry name" value="Yip1/4-like"/>
</dbReference>
<feature type="region of interest" description="Disordered" evidence="7">
    <location>
        <begin position="76"/>
        <end position="102"/>
    </location>
</feature>
<evidence type="ECO:0000256" key="3">
    <source>
        <dbReference type="ARBA" id="ARBA00022692"/>
    </source>
</evidence>